<dbReference type="EMBL" id="JBHSWI010000001">
    <property type="protein sequence ID" value="MFC6646820.1"/>
    <property type="molecule type" value="Genomic_DNA"/>
</dbReference>
<dbReference type="RefSeq" id="WP_263371243.1">
    <property type="nucleotide sequence ID" value="NZ_JAGSYD010000002.1"/>
</dbReference>
<feature type="transmembrane region" description="Helical" evidence="9">
    <location>
        <begin position="126"/>
        <end position="145"/>
    </location>
</feature>
<evidence type="ECO:0000256" key="5">
    <source>
        <dbReference type="ARBA" id="ARBA00022692"/>
    </source>
</evidence>
<dbReference type="Pfam" id="PF01594">
    <property type="entry name" value="AI-2E_transport"/>
    <property type="match status" value="1"/>
</dbReference>
<evidence type="ECO:0000256" key="3">
    <source>
        <dbReference type="ARBA" id="ARBA00022448"/>
    </source>
</evidence>
<feature type="transmembrane region" description="Helical" evidence="9">
    <location>
        <begin position="354"/>
        <end position="371"/>
    </location>
</feature>
<protein>
    <submittedName>
        <fullName evidence="10">AI-2E family transporter</fullName>
    </submittedName>
</protein>
<evidence type="ECO:0000256" key="8">
    <source>
        <dbReference type="SAM" id="MobiDB-lite"/>
    </source>
</evidence>
<organism evidence="10 11">
    <name type="scientific">Granulicella cerasi</name>
    <dbReference type="NCBI Taxonomy" id="741063"/>
    <lineage>
        <taxon>Bacteria</taxon>
        <taxon>Pseudomonadati</taxon>
        <taxon>Acidobacteriota</taxon>
        <taxon>Terriglobia</taxon>
        <taxon>Terriglobales</taxon>
        <taxon>Acidobacteriaceae</taxon>
        <taxon>Granulicella</taxon>
    </lineage>
</organism>
<evidence type="ECO:0000256" key="4">
    <source>
        <dbReference type="ARBA" id="ARBA00022475"/>
    </source>
</evidence>
<reference evidence="11" key="1">
    <citation type="journal article" date="2019" name="Int. J. Syst. Evol. Microbiol.">
        <title>The Global Catalogue of Microorganisms (GCM) 10K type strain sequencing project: providing services to taxonomists for standard genome sequencing and annotation.</title>
        <authorList>
            <consortium name="The Broad Institute Genomics Platform"/>
            <consortium name="The Broad Institute Genome Sequencing Center for Infectious Disease"/>
            <person name="Wu L."/>
            <person name="Ma J."/>
        </authorList>
    </citation>
    <scope>NUCLEOTIDE SEQUENCE [LARGE SCALE GENOMIC DNA]</scope>
    <source>
        <strain evidence="11">CGMCC 1.16026</strain>
    </source>
</reference>
<keyword evidence="7 9" id="KW-0472">Membrane</keyword>
<feature type="transmembrane region" description="Helical" evidence="9">
    <location>
        <begin position="157"/>
        <end position="179"/>
    </location>
</feature>
<evidence type="ECO:0000313" key="11">
    <source>
        <dbReference type="Proteomes" id="UP001596391"/>
    </source>
</evidence>
<keyword evidence="4" id="KW-1003">Cell membrane</keyword>
<gene>
    <name evidence="10" type="ORF">ACFQBQ_14770</name>
</gene>
<sequence>MDGELHTQKRRAAPRSKVTRPATNFAGNTCVSQRFSHRNASYSQILRRIPLSDAHQTGARSNDELHPEQKKQLRALADGEALDESPDDEDAPDAQQTRTIRGHIVFFFAVLLFILLAWRLRHALGIIYVSALFAVVLMPMVEPITKLRFGKFSPNRTVGVAVLFVGIFAALTAFVLVGLPPVLHDMQGFASEAPARIPELVQRMHKLPFANRIGIDHIAAQAEGAAGNFAHYILSSVPEWLSALMDLVEALILCIYFMLEGEFAYFYFLSLVPKRSRGRLAKTLLTAEQRMSKWLLGQGALMLILGVSSTIVFAALHVRYFFLLGMLMGLFNIIPVVGGIITIVLAAGVAALDSWAKMGGVLLFYFIYIQIENAYLTPKIMRTSVDLMGLGVLVALLCGTTLAGVVGAMVAVPTAALVVVLIDEYLVQKDAGADLAQKIAQSSRS</sequence>
<feature type="transmembrane region" description="Helical" evidence="9">
    <location>
        <begin position="104"/>
        <end position="120"/>
    </location>
</feature>
<evidence type="ECO:0000256" key="9">
    <source>
        <dbReference type="SAM" id="Phobius"/>
    </source>
</evidence>
<dbReference type="PANTHER" id="PTHR21716:SF53">
    <property type="entry name" value="PERMEASE PERM-RELATED"/>
    <property type="match status" value="1"/>
</dbReference>
<feature type="transmembrane region" description="Helical" evidence="9">
    <location>
        <begin position="294"/>
        <end position="316"/>
    </location>
</feature>
<keyword evidence="6 9" id="KW-1133">Transmembrane helix</keyword>
<keyword evidence="5 9" id="KW-0812">Transmembrane</keyword>
<comment type="subcellular location">
    <subcellularLocation>
        <location evidence="1">Cell membrane</location>
        <topology evidence="1">Multi-pass membrane protein</topology>
    </subcellularLocation>
</comment>
<dbReference type="PANTHER" id="PTHR21716">
    <property type="entry name" value="TRANSMEMBRANE PROTEIN"/>
    <property type="match status" value="1"/>
</dbReference>
<feature type="transmembrane region" description="Helical" evidence="9">
    <location>
        <begin position="322"/>
        <end position="347"/>
    </location>
</feature>
<evidence type="ECO:0000256" key="7">
    <source>
        <dbReference type="ARBA" id="ARBA00023136"/>
    </source>
</evidence>
<comment type="similarity">
    <text evidence="2">Belongs to the autoinducer-2 exporter (AI-2E) (TC 2.A.86) family.</text>
</comment>
<evidence type="ECO:0000256" key="6">
    <source>
        <dbReference type="ARBA" id="ARBA00022989"/>
    </source>
</evidence>
<keyword evidence="11" id="KW-1185">Reference proteome</keyword>
<proteinExistence type="inferred from homology"/>
<feature type="transmembrane region" description="Helical" evidence="9">
    <location>
        <begin position="250"/>
        <end position="273"/>
    </location>
</feature>
<dbReference type="InterPro" id="IPR002549">
    <property type="entry name" value="AI-2E-like"/>
</dbReference>
<evidence type="ECO:0000256" key="2">
    <source>
        <dbReference type="ARBA" id="ARBA00009773"/>
    </source>
</evidence>
<evidence type="ECO:0000256" key="1">
    <source>
        <dbReference type="ARBA" id="ARBA00004651"/>
    </source>
</evidence>
<evidence type="ECO:0000313" key="10">
    <source>
        <dbReference type="EMBL" id="MFC6646820.1"/>
    </source>
</evidence>
<name>A0ABW1ZEG9_9BACT</name>
<feature type="transmembrane region" description="Helical" evidence="9">
    <location>
        <begin position="391"/>
        <end position="422"/>
    </location>
</feature>
<dbReference type="Proteomes" id="UP001596391">
    <property type="component" value="Unassembled WGS sequence"/>
</dbReference>
<comment type="caution">
    <text evidence="10">The sequence shown here is derived from an EMBL/GenBank/DDBJ whole genome shotgun (WGS) entry which is preliminary data.</text>
</comment>
<feature type="compositionally biased region" description="Basic residues" evidence="8">
    <location>
        <begin position="8"/>
        <end position="18"/>
    </location>
</feature>
<accession>A0ABW1ZEG9</accession>
<keyword evidence="3" id="KW-0813">Transport</keyword>
<feature type="region of interest" description="Disordered" evidence="8">
    <location>
        <begin position="1"/>
        <end position="23"/>
    </location>
</feature>